<sequence length="262" mass="30088">MKTIALLLLGGLLSNAQVVENKPVSKGEELQFKLSYGWFTIGRGTFQVSNKYIERDGRECIEINVAGKTAGLAGVFSKVDDKWGAVIDKNTFRPYYSYRDLSEGDYELEEEVFFDYDSMNIRFEQTSPTEPRPRPTRFYELEKDNVFDMMGGLMYARSLDYRNMKKGDTIQLDAFFDKKFYDFEMVYHGIEMVNTKVGEINCHKVVPIMEKNSVFVGKDAVTFWVSADANRLPLRVSANMKFGTAYCELTSYKNVKSGIDFE</sequence>
<dbReference type="RefSeq" id="WP_179213317.1">
    <property type="nucleotide sequence ID" value="NZ_FZPD01000002.1"/>
</dbReference>
<dbReference type="Proteomes" id="UP000198393">
    <property type="component" value="Unassembled WGS sequence"/>
</dbReference>
<dbReference type="InterPro" id="IPR021457">
    <property type="entry name" value="DUF3108"/>
</dbReference>
<proteinExistence type="predicted"/>
<accession>A0A239H5L3</accession>
<gene>
    <name evidence="1" type="ORF">SAMN05421640_1153</name>
</gene>
<name>A0A239H5L3_EKHLU</name>
<dbReference type="AlphaFoldDB" id="A0A239H5L3"/>
<reference evidence="1 2" key="1">
    <citation type="submission" date="2017-06" db="EMBL/GenBank/DDBJ databases">
        <authorList>
            <person name="Kim H.J."/>
            <person name="Triplett B.A."/>
        </authorList>
    </citation>
    <scope>NUCLEOTIDE SEQUENCE [LARGE SCALE GENOMIC DNA]</scope>
    <source>
        <strain evidence="1 2">DSM 19307</strain>
    </source>
</reference>
<evidence type="ECO:0000313" key="1">
    <source>
        <dbReference type="EMBL" id="SNS76660.1"/>
    </source>
</evidence>
<evidence type="ECO:0008006" key="3">
    <source>
        <dbReference type="Google" id="ProtNLM"/>
    </source>
</evidence>
<evidence type="ECO:0000313" key="2">
    <source>
        <dbReference type="Proteomes" id="UP000198393"/>
    </source>
</evidence>
<keyword evidence="2" id="KW-1185">Reference proteome</keyword>
<organism evidence="1 2">
    <name type="scientific">Ekhidna lutea</name>
    <dbReference type="NCBI Taxonomy" id="447679"/>
    <lineage>
        <taxon>Bacteria</taxon>
        <taxon>Pseudomonadati</taxon>
        <taxon>Bacteroidota</taxon>
        <taxon>Cytophagia</taxon>
        <taxon>Cytophagales</taxon>
        <taxon>Reichenbachiellaceae</taxon>
        <taxon>Ekhidna</taxon>
    </lineage>
</organism>
<dbReference type="EMBL" id="FZPD01000002">
    <property type="protein sequence ID" value="SNS76660.1"/>
    <property type="molecule type" value="Genomic_DNA"/>
</dbReference>
<dbReference type="Pfam" id="PF11306">
    <property type="entry name" value="DUF3108"/>
    <property type="match status" value="1"/>
</dbReference>
<protein>
    <recommendedName>
        <fullName evidence="3">DUF3108 domain-containing protein</fullName>
    </recommendedName>
</protein>